<dbReference type="Pfam" id="PF09174">
    <property type="entry name" value="Maf1"/>
    <property type="match status" value="1"/>
</dbReference>
<dbReference type="VEuPathDB" id="PiroplasmaDB:BBOV_II004320"/>
<dbReference type="AlphaFoldDB" id="S6B2Y5"/>
<reference evidence="1" key="1">
    <citation type="journal article" date="2014" name="BMC Genomics">
        <title>The Babesia bovis gene and promoter model: an update from full-length EST analysis.</title>
        <authorList>
            <person name="Yamagishi J."/>
            <person name="Wakaguri H."/>
            <person name="Yokoyama N."/>
            <person name="Yamashita R."/>
            <person name="Suzuki Y."/>
            <person name="Xuan X."/>
            <person name="Igarashi I."/>
        </authorList>
    </citation>
    <scope>NUCLEOTIDE SEQUENCE</scope>
    <source>
        <strain evidence="1">Texas</strain>
    </source>
</reference>
<dbReference type="PANTHER" id="PTHR22504">
    <property type="entry name" value="REPRESSOR OF RNA POLYMERASE III TRANSCRIPTION MAF1"/>
    <property type="match status" value="1"/>
</dbReference>
<evidence type="ECO:0008006" key="2">
    <source>
        <dbReference type="Google" id="ProtNLM"/>
    </source>
</evidence>
<dbReference type="Gene3D" id="3.40.1000.50">
    <property type="entry name" value="Repressor of RNA polymerase III transcription Maf1"/>
    <property type="match status" value="1"/>
</dbReference>
<proteinExistence type="evidence at transcript level"/>
<dbReference type="GO" id="GO:0000994">
    <property type="term" value="F:RNA polymerase III core binding"/>
    <property type="evidence" value="ECO:0007669"/>
    <property type="project" value="TreeGrafter"/>
</dbReference>
<dbReference type="PANTHER" id="PTHR22504:SF0">
    <property type="entry name" value="REPRESSOR OF RNA POLYMERASE III TRANSCRIPTION MAF1 HOMOLOG"/>
    <property type="match status" value="1"/>
</dbReference>
<dbReference type="InterPro" id="IPR038564">
    <property type="entry name" value="Maf1_sf"/>
</dbReference>
<dbReference type="GO" id="GO:0016480">
    <property type="term" value="P:negative regulation of transcription by RNA polymerase III"/>
    <property type="evidence" value="ECO:0007669"/>
    <property type="project" value="InterPro"/>
</dbReference>
<protein>
    <recommendedName>
        <fullName evidence="2">Repressor of RNA polymerase III transcription</fullName>
    </recommendedName>
</protein>
<sequence length="252" mass="29366">MHTNIHFFYSTYYNEIRYVESLQNTLSSSILFYFHLLVKILNHLYVTMNLVENSELSRINALLDKFDASDRVFDVKLEILTFSSKRSEISSRQQAYVEYFSYLMNHCFPDYSFSHLGTKHFNQVKDLGSVINDIDYNLSFIVERFVPGFAKDFWTLIKDIVPLSDVDIYTFDSCGEDTPFNEDNCLQSFNYFFLDKRQQLVLFLCCVSTGKCNFNQGLPDESGFNVPCYQENDSSGHEEDCLSEVEVPETMS</sequence>
<organism evidence="1">
    <name type="scientific">Babesia bovis</name>
    <dbReference type="NCBI Taxonomy" id="5865"/>
    <lineage>
        <taxon>Eukaryota</taxon>
        <taxon>Sar</taxon>
        <taxon>Alveolata</taxon>
        <taxon>Apicomplexa</taxon>
        <taxon>Aconoidasida</taxon>
        <taxon>Piroplasmida</taxon>
        <taxon>Babesiidae</taxon>
        <taxon>Babesia</taxon>
    </lineage>
</organism>
<accession>S6B2Y5</accession>
<gene>
    <name evidence="1" type="primary">BBOV_II004320</name>
</gene>
<dbReference type="InterPro" id="IPR015257">
    <property type="entry name" value="Maf1"/>
</dbReference>
<dbReference type="GO" id="GO:0005634">
    <property type="term" value="C:nucleus"/>
    <property type="evidence" value="ECO:0007669"/>
    <property type="project" value="TreeGrafter"/>
</dbReference>
<name>S6B2Y5_BABBO</name>
<evidence type="ECO:0000313" key="1">
    <source>
        <dbReference type="EMBL" id="BAN65718.1"/>
    </source>
</evidence>
<dbReference type="EMBL" id="AK441924">
    <property type="protein sequence ID" value="BAN65718.1"/>
    <property type="molecule type" value="mRNA"/>
</dbReference>